<reference evidence="1" key="1">
    <citation type="submission" date="2022-11" db="EMBL/GenBank/DDBJ databases">
        <title>Minimal conservation of predation-associated metabolite biosynthetic gene clusters underscores biosynthetic potential of Myxococcota including descriptions for ten novel species: Archangium lansinium sp. nov., Myxococcus landrumus sp. nov., Nannocystis bai.</title>
        <authorList>
            <person name="Ahearne A."/>
            <person name="Stevens C."/>
            <person name="Dowd S."/>
        </authorList>
    </citation>
    <scope>NUCLEOTIDE SEQUENCE</scope>
    <source>
        <strain evidence="1">Fl3</strain>
    </source>
</reference>
<proteinExistence type="predicted"/>
<dbReference type="EMBL" id="CP114040">
    <property type="protein sequence ID" value="WAS93645.1"/>
    <property type="molecule type" value="Genomic_DNA"/>
</dbReference>
<sequence>MLPLAHGEHLTVESGISLAISIAFALLPRTTVRNPQVSQKRTQDPLRAALPKIPARAEAMHGRRADPRQRAPTCGVVLPLDPVDSTRVLVDRKTIHA</sequence>
<evidence type="ECO:0000313" key="1">
    <source>
        <dbReference type="EMBL" id="WAS93645.1"/>
    </source>
</evidence>
<name>A0ABY7H305_9BACT</name>
<keyword evidence="2" id="KW-1185">Reference proteome</keyword>
<organism evidence="1 2">
    <name type="scientific">Nannocystis punicea</name>
    <dbReference type="NCBI Taxonomy" id="2995304"/>
    <lineage>
        <taxon>Bacteria</taxon>
        <taxon>Pseudomonadati</taxon>
        <taxon>Myxococcota</taxon>
        <taxon>Polyangia</taxon>
        <taxon>Nannocystales</taxon>
        <taxon>Nannocystaceae</taxon>
        <taxon>Nannocystis</taxon>
    </lineage>
</organism>
<gene>
    <name evidence="1" type="ORF">O0S08_46530</name>
</gene>
<dbReference type="RefSeq" id="WP_269035987.1">
    <property type="nucleotide sequence ID" value="NZ_CP114040.1"/>
</dbReference>
<dbReference type="Proteomes" id="UP001164459">
    <property type="component" value="Chromosome"/>
</dbReference>
<protein>
    <submittedName>
        <fullName evidence="1">Uncharacterized protein</fullName>
    </submittedName>
</protein>
<evidence type="ECO:0000313" key="2">
    <source>
        <dbReference type="Proteomes" id="UP001164459"/>
    </source>
</evidence>
<accession>A0ABY7H305</accession>